<comment type="similarity">
    <text evidence="2">Belongs to the mitochondrion-specific ribosomal protein mL49 family.</text>
</comment>
<protein>
    <recommendedName>
        <fullName evidence="6">Large ribosomal subunit protein mL49</fullName>
    </recommendedName>
</protein>
<evidence type="ECO:0000256" key="5">
    <source>
        <dbReference type="ARBA" id="ARBA00023274"/>
    </source>
</evidence>
<dbReference type="Gene3D" id="3.30.780.10">
    <property type="entry name" value="SUI1-like domain"/>
    <property type="match status" value="1"/>
</dbReference>
<comment type="subcellular location">
    <subcellularLocation>
        <location evidence="1">Mitochondrion</location>
    </subcellularLocation>
</comment>
<accession>A0A9P6VW87</accession>
<dbReference type="PANTHER" id="PTHR13477">
    <property type="entry name" value="MITOCHONDRIAL 39S RIBOSOMAL PROTEIN L49"/>
    <property type="match status" value="1"/>
</dbReference>
<evidence type="ECO:0000313" key="7">
    <source>
        <dbReference type="EMBL" id="KAG0657561.1"/>
    </source>
</evidence>
<evidence type="ECO:0000256" key="6">
    <source>
        <dbReference type="ARBA" id="ARBA00035191"/>
    </source>
</evidence>
<evidence type="ECO:0000256" key="1">
    <source>
        <dbReference type="ARBA" id="ARBA00004173"/>
    </source>
</evidence>
<dbReference type="GO" id="GO:0006412">
    <property type="term" value="P:translation"/>
    <property type="evidence" value="ECO:0007669"/>
    <property type="project" value="InterPro"/>
</dbReference>
<dbReference type="GO" id="GO:0005762">
    <property type="term" value="C:mitochondrial large ribosomal subunit"/>
    <property type="evidence" value="ECO:0007669"/>
    <property type="project" value="TreeGrafter"/>
</dbReference>
<organism evidence="7 8">
    <name type="scientific">Maudiozyma exigua</name>
    <name type="common">Yeast</name>
    <name type="synonym">Kazachstania exigua</name>
    <dbReference type="NCBI Taxonomy" id="34358"/>
    <lineage>
        <taxon>Eukaryota</taxon>
        <taxon>Fungi</taxon>
        <taxon>Dikarya</taxon>
        <taxon>Ascomycota</taxon>
        <taxon>Saccharomycotina</taxon>
        <taxon>Saccharomycetes</taxon>
        <taxon>Saccharomycetales</taxon>
        <taxon>Saccharomycetaceae</taxon>
        <taxon>Maudiozyma</taxon>
    </lineage>
</organism>
<keyword evidence="3 7" id="KW-0689">Ribosomal protein</keyword>
<evidence type="ECO:0000256" key="4">
    <source>
        <dbReference type="ARBA" id="ARBA00023128"/>
    </source>
</evidence>
<proteinExistence type="inferred from homology"/>
<dbReference type="GO" id="GO:0003735">
    <property type="term" value="F:structural constituent of ribosome"/>
    <property type="evidence" value="ECO:0007669"/>
    <property type="project" value="InterPro"/>
</dbReference>
<keyword evidence="4" id="KW-0496">Mitochondrion</keyword>
<evidence type="ECO:0000256" key="3">
    <source>
        <dbReference type="ARBA" id="ARBA00022980"/>
    </source>
</evidence>
<dbReference type="InterPro" id="IPR007740">
    <property type="entry name" value="Ribosomal_mL49"/>
</dbReference>
<dbReference type="Pfam" id="PF05046">
    <property type="entry name" value="Img2"/>
    <property type="match status" value="1"/>
</dbReference>
<reference evidence="7 8" key="1">
    <citation type="submission" date="2020-11" db="EMBL/GenBank/DDBJ databases">
        <title>Kefir isolates.</title>
        <authorList>
            <person name="Marcisauskas S."/>
            <person name="Kim Y."/>
            <person name="Blasche S."/>
        </authorList>
    </citation>
    <scope>NUCLEOTIDE SEQUENCE [LARGE SCALE GENOMIC DNA]</scope>
    <source>
        <strain evidence="7 8">OG2</strain>
    </source>
</reference>
<name>A0A9P6VW87_MAUEX</name>
<keyword evidence="8" id="KW-1185">Reference proteome</keyword>
<dbReference type="PANTHER" id="PTHR13477:SF0">
    <property type="entry name" value="LARGE RIBOSOMAL SUBUNIT PROTEIN ML49"/>
    <property type="match status" value="1"/>
</dbReference>
<sequence>MMSASMRSGLHVMRVGVRYQSTMMIQNSTRNAKILFPKLSEISMNELVSETKPFGKGQYFVERSQTGNLPVYSDTKGGGNKFVTEIRRIQGDVIQLRNDLQEKLPYIPKKNWKVLTQSQKIIIKGDAVKQVKGILTKTF</sequence>
<gene>
    <name evidence="7" type="primary">IMG2</name>
    <name evidence="7" type="ORF">C6P45_002416</name>
</gene>
<dbReference type="EMBL" id="PUHR01000234">
    <property type="protein sequence ID" value="KAG0657561.1"/>
    <property type="molecule type" value="Genomic_DNA"/>
</dbReference>
<dbReference type="AlphaFoldDB" id="A0A9P6VW87"/>
<dbReference type="OrthoDB" id="19439at2759"/>
<evidence type="ECO:0000256" key="2">
    <source>
        <dbReference type="ARBA" id="ARBA00005677"/>
    </source>
</evidence>
<keyword evidence="5" id="KW-0687">Ribonucleoprotein</keyword>
<evidence type="ECO:0000313" key="8">
    <source>
        <dbReference type="Proteomes" id="UP000750334"/>
    </source>
</evidence>
<comment type="caution">
    <text evidence="7">The sequence shown here is derived from an EMBL/GenBank/DDBJ whole genome shotgun (WGS) entry which is preliminary data.</text>
</comment>
<dbReference type="Proteomes" id="UP000750334">
    <property type="component" value="Unassembled WGS sequence"/>
</dbReference>